<comment type="caution">
    <text evidence="4">The sequence shown here is derived from an EMBL/GenBank/DDBJ whole genome shotgun (WGS) entry which is preliminary data.</text>
</comment>
<keyword evidence="2" id="KW-0472">Membrane</keyword>
<organism evidence="4 5">
    <name type="scientific">Sporocytophaga myxococcoides</name>
    <dbReference type="NCBI Taxonomy" id="153721"/>
    <lineage>
        <taxon>Bacteria</taxon>
        <taxon>Pseudomonadati</taxon>
        <taxon>Bacteroidota</taxon>
        <taxon>Cytophagia</taxon>
        <taxon>Cytophagales</taxon>
        <taxon>Cytophagaceae</taxon>
        <taxon>Sporocytophaga</taxon>
    </lineage>
</organism>
<feature type="transmembrane region" description="Helical" evidence="2">
    <location>
        <begin position="12"/>
        <end position="31"/>
    </location>
</feature>
<dbReference type="RefSeq" id="WP_045457811.1">
    <property type="nucleotide sequence ID" value="NZ_BBLT01000001.1"/>
</dbReference>
<protein>
    <recommendedName>
        <fullName evidence="3">HAMP domain-containing protein</fullName>
    </recommendedName>
</protein>
<dbReference type="SUPFAM" id="SSF55781">
    <property type="entry name" value="GAF domain-like"/>
    <property type="match status" value="1"/>
</dbReference>
<reference evidence="4 5" key="1">
    <citation type="submission" date="2014-09" db="EMBL/GenBank/DDBJ databases">
        <title>Sporocytophaga myxococcoides PG-01 genome sequencing.</title>
        <authorList>
            <person name="Liu L."/>
            <person name="Gao P.J."/>
            <person name="Chen G.J."/>
            <person name="Wang L.S."/>
        </authorList>
    </citation>
    <scope>NUCLEOTIDE SEQUENCE [LARGE SCALE GENOMIC DNA]</scope>
    <source>
        <strain evidence="4 5">PG-01</strain>
    </source>
</reference>
<dbReference type="Proteomes" id="UP000030185">
    <property type="component" value="Unassembled WGS sequence"/>
</dbReference>
<dbReference type="OrthoDB" id="1109395at2"/>
<dbReference type="GO" id="GO:0007165">
    <property type="term" value="P:signal transduction"/>
    <property type="evidence" value="ECO:0007669"/>
    <property type="project" value="InterPro"/>
</dbReference>
<feature type="transmembrane region" description="Helical" evidence="2">
    <location>
        <begin position="192"/>
        <end position="211"/>
    </location>
</feature>
<evidence type="ECO:0000313" key="4">
    <source>
        <dbReference type="EMBL" id="GAL83235.1"/>
    </source>
</evidence>
<dbReference type="Gene3D" id="3.30.450.40">
    <property type="match status" value="1"/>
</dbReference>
<proteinExistence type="predicted"/>
<keyword evidence="2" id="KW-1133">Transmembrane helix</keyword>
<dbReference type="InterPro" id="IPR029016">
    <property type="entry name" value="GAF-like_dom_sf"/>
</dbReference>
<dbReference type="Gene3D" id="6.10.340.10">
    <property type="match status" value="1"/>
</dbReference>
<keyword evidence="1" id="KW-0175">Coiled coil</keyword>
<feature type="domain" description="HAMP" evidence="3">
    <location>
        <begin position="214"/>
        <end position="266"/>
    </location>
</feature>
<evidence type="ECO:0000313" key="5">
    <source>
        <dbReference type="Proteomes" id="UP000030185"/>
    </source>
</evidence>
<feature type="coiled-coil region" evidence="1">
    <location>
        <begin position="472"/>
        <end position="534"/>
    </location>
</feature>
<gene>
    <name evidence="4" type="ORF">MYP_461</name>
</gene>
<dbReference type="InterPro" id="IPR003660">
    <property type="entry name" value="HAMP_dom"/>
</dbReference>
<dbReference type="eggNOG" id="COG2203">
    <property type="taxonomic scope" value="Bacteria"/>
</dbReference>
<dbReference type="SMART" id="SM00065">
    <property type="entry name" value="GAF"/>
    <property type="match status" value="1"/>
</dbReference>
<dbReference type="GO" id="GO:0016020">
    <property type="term" value="C:membrane"/>
    <property type="evidence" value="ECO:0007669"/>
    <property type="project" value="InterPro"/>
</dbReference>
<dbReference type="EMBL" id="BBLT01000001">
    <property type="protein sequence ID" value="GAL83235.1"/>
    <property type="molecule type" value="Genomic_DNA"/>
</dbReference>
<name>A0A098L8T7_9BACT</name>
<dbReference type="PROSITE" id="PS50885">
    <property type="entry name" value="HAMP"/>
    <property type="match status" value="1"/>
</dbReference>
<keyword evidence="2" id="KW-0812">Transmembrane</keyword>
<sequence>MEIKNFGIREKIIGGFLILIIIFGLNGVFNLSAINNSQRALWAILKEKDPSLQNLNQFRFEVLQSVHNISGLVYGYPPVQADKTSDINYISNLHRLKKDLLANRVFWEEDESKELLKGVMNNVDKLIALETTIINNYKASSSDSLESEAFEATVIPIANKIIEQTDIIIKIKETEKEKDELMMTEFFGSLKNGLFISGILIIVVCVVISVYTSNTVLNQIKKIGEVTEDLSKGLHPQPLQNIKNDEVGKMAKGINTLIEGLKATSEFAENIGKGNFEADFSPLSNQDVLGNSLLEMRNNLKKVSEEDKIRNWANEGNAKFNDLLRNNYNDRTEFAYTILSSLVKYLDVNQGMFLVCQVENEEEYIEEIASYAWNRRKFGKTRYLKGEGLAGQAWVEQEPIFMSDVPEDYVQIRSGIGLAMPRSVIVFPLKYNEEIYGVIELASFKIFAGHEIDFLLKISENIAASLSNSMTAEKMKKLLDETQIKSQQLREQEEQMRQNLEELGATQEDMMRREMEMSQQLKVLNQENDLLREKIKGAE</sequence>
<keyword evidence="5" id="KW-1185">Reference proteome</keyword>
<accession>A0A098L8T7</accession>
<evidence type="ECO:0000256" key="2">
    <source>
        <dbReference type="SAM" id="Phobius"/>
    </source>
</evidence>
<dbReference type="STRING" id="153721.MYP_461"/>
<evidence type="ECO:0000259" key="3">
    <source>
        <dbReference type="PROSITE" id="PS50885"/>
    </source>
</evidence>
<evidence type="ECO:0000256" key="1">
    <source>
        <dbReference type="SAM" id="Coils"/>
    </source>
</evidence>
<dbReference type="InterPro" id="IPR003018">
    <property type="entry name" value="GAF"/>
</dbReference>
<dbReference type="Pfam" id="PF13185">
    <property type="entry name" value="GAF_2"/>
    <property type="match status" value="1"/>
</dbReference>
<dbReference type="AlphaFoldDB" id="A0A098L8T7"/>